<keyword evidence="1" id="KW-1133">Transmembrane helix</keyword>
<dbReference type="Proteomes" id="UP001237642">
    <property type="component" value="Unassembled WGS sequence"/>
</dbReference>
<keyword evidence="1" id="KW-0472">Membrane</keyword>
<reference evidence="2" key="1">
    <citation type="submission" date="2023-02" db="EMBL/GenBank/DDBJ databases">
        <title>Genome of toxic invasive species Heracleum sosnowskyi carries increased number of genes despite the absence of recent whole-genome duplications.</title>
        <authorList>
            <person name="Schelkunov M."/>
            <person name="Shtratnikova V."/>
            <person name="Makarenko M."/>
            <person name="Klepikova A."/>
            <person name="Omelchenko D."/>
            <person name="Novikova G."/>
            <person name="Obukhova E."/>
            <person name="Bogdanov V."/>
            <person name="Penin A."/>
            <person name="Logacheva M."/>
        </authorList>
    </citation>
    <scope>NUCLEOTIDE SEQUENCE</scope>
    <source>
        <strain evidence="2">Hsosn_3</strain>
        <tissue evidence="2">Leaf</tissue>
    </source>
</reference>
<proteinExistence type="predicted"/>
<accession>A0AAD8MF27</accession>
<protein>
    <submittedName>
        <fullName evidence="2">Phosphatidic acid phosphatase family protein</fullName>
    </submittedName>
</protein>
<reference evidence="2" key="2">
    <citation type="submission" date="2023-05" db="EMBL/GenBank/DDBJ databases">
        <authorList>
            <person name="Schelkunov M.I."/>
        </authorList>
    </citation>
    <scope>NUCLEOTIDE SEQUENCE</scope>
    <source>
        <strain evidence="2">Hsosn_3</strain>
        <tissue evidence="2">Leaf</tissue>
    </source>
</reference>
<keyword evidence="3" id="KW-1185">Reference proteome</keyword>
<feature type="transmembrane region" description="Helical" evidence="1">
    <location>
        <begin position="20"/>
        <end position="37"/>
    </location>
</feature>
<organism evidence="2 3">
    <name type="scientific">Heracleum sosnowskyi</name>
    <dbReference type="NCBI Taxonomy" id="360622"/>
    <lineage>
        <taxon>Eukaryota</taxon>
        <taxon>Viridiplantae</taxon>
        <taxon>Streptophyta</taxon>
        <taxon>Embryophyta</taxon>
        <taxon>Tracheophyta</taxon>
        <taxon>Spermatophyta</taxon>
        <taxon>Magnoliopsida</taxon>
        <taxon>eudicotyledons</taxon>
        <taxon>Gunneridae</taxon>
        <taxon>Pentapetalae</taxon>
        <taxon>asterids</taxon>
        <taxon>campanulids</taxon>
        <taxon>Apiales</taxon>
        <taxon>Apiaceae</taxon>
        <taxon>Apioideae</taxon>
        <taxon>apioid superclade</taxon>
        <taxon>Tordylieae</taxon>
        <taxon>Tordyliinae</taxon>
        <taxon>Heracleum</taxon>
    </lineage>
</organism>
<dbReference type="PANTHER" id="PTHR33640">
    <property type="entry name" value="TRANSMEMBRANE PROTEIN"/>
    <property type="match status" value="1"/>
</dbReference>
<evidence type="ECO:0000313" key="3">
    <source>
        <dbReference type="Proteomes" id="UP001237642"/>
    </source>
</evidence>
<evidence type="ECO:0000256" key="1">
    <source>
        <dbReference type="SAM" id="Phobius"/>
    </source>
</evidence>
<sequence length="223" mass="25912">MLRYRSLQNIAKLFRILKHCLILVFLSWISSRLPFILEISNKYFRKFILITISPLFIFLISNVIVLMLLARSGKLAASKKLDTDIFEDYAKKIDISVNLEPKNCSKESEKEVVYQDKRIIGEINTVTCDSSVEGALVPELVLKQKVLGRSKSENLKVDILKKACRKLRRSETQISRKTDRSDETLAECVEELSNEEFQRTIEAFIEKQLRFHKEEKFAIVTHI</sequence>
<gene>
    <name evidence="2" type="ORF">POM88_029678</name>
</gene>
<evidence type="ECO:0000313" key="2">
    <source>
        <dbReference type="EMBL" id="KAK1373485.1"/>
    </source>
</evidence>
<keyword evidence="1" id="KW-0812">Transmembrane</keyword>
<comment type="caution">
    <text evidence="2">The sequence shown here is derived from an EMBL/GenBank/DDBJ whole genome shotgun (WGS) entry which is preliminary data.</text>
</comment>
<dbReference type="PANTHER" id="PTHR33640:SF3">
    <property type="entry name" value="DUF4408 DOMAIN-CONTAINING PROTEIN"/>
    <property type="match status" value="1"/>
</dbReference>
<feature type="transmembrane region" description="Helical" evidence="1">
    <location>
        <begin position="43"/>
        <end position="70"/>
    </location>
</feature>
<dbReference type="EMBL" id="JAUIZM010000007">
    <property type="protein sequence ID" value="KAK1373485.1"/>
    <property type="molecule type" value="Genomic_DNA"/>
</dbReference>
<dbReference type="AlphaFoldDB" id="A0AAD8MF27"/>
<name>A0AAD8MF27_9APIA</name>